<sequence length="157" mass="16672">MREPGREGASERVHASAVAIGEAGLLVRGASGTGKSFLSLALLAVAKQQGLFARLVGDDRIALSARAGRLIARPVSPLEGLVERRGLGLTPEPHLPAAVIRLVVDCIGEEPERMPEPEALVEHILGIDLPRLTIWGRTGDERLVLAALRLFLDEPGA</sequence>
<dbReference type="InterPro" id="IPR027417">
    <property type="entry name" value="P-loop_NTPase"/>
</dbReference>
<keyword evidence="3" id="KW-1185">Reference proteome</keyword>
<proteinExistence type="predicted"/>
<dbReference type="Pfam" id="PF07475">
    <property type="entry name" value="Hpr_kinase_C"/>
    <property type="match status" value="1"/>
</dbReference>
<dbReference type="Proteomes" id="UP000255207">
    <property type="component" value="Unassembled WGS sequence"/>
</dbReference>
<dbReference type="EMBL" id="QQTP01000003">
    <property type="protein sequence ID" value="RDJ26719.1"/>
    <property type="molecule type" value="Genomic_DNA"/>
</dbReference>
<accession>A0A370L8L4</accession>
<gene>
    <name evidence="2" type="ORF">DWE98_07650</name>
</gene>
<dbReference type="AlphaFoldDB" id="A0A370L8L4"/>
<dbReference type="OrthoDB" id="8326226at2"/>
<evidence type="ECO:0000259" key="1">
    <source>
        <dbReference type="Pfam" id="PF07475"/>
    </source>
</evidence>
<reference evidence="3" key="1">
    <citation type="submission" date="2018-07" db="EMBL/GenBank/DDBJ databases">
        <authorList>
            <person name="Safronova V.I."/>
            <person name="Chirak E.R."/>
            <person name="Sazanova A.L."/>
        </authorList>
    </citation>
    <scope>NUCLEOTIDE SEQUENCE [LARGE SCALE GENOMIC DNA]</scope>
    <source>
        <strain evidence="3">RCAM04685</strain>
    </source>
</reference>
<evidence type="ECO:0000313" key="2">
    <source>
        <dbReference type="EMBL" id="RDJ26719.1"/>
    </source>
</evidence>
<dbReference type="InterPro" id="IPR011104">
    <property type="entry name" value="Hpr_kin/Pase_C"/>
</dbReference>
<dbReference type="Gene3D" id="3.40.50.300">
    <property type="entry name" value="P-loop containing nucleotide triphosphate hydrolases"/>
    <property type="match status" value="1"/>
</dbReference>
<comment type="caution">
    <text evidence="2">The sequence shown here is derived from an EMBL/GenBank/DDBJ whole genome shotgun (WGS) entry which is preliminary data.</text>
</comment>
<evidence type="ECO:0000313" key="3">
    <source>
        <dbReference type="Proteomes" id="UP000255207"/>
    </source>
</evidence>
<feature type="domain" description="HPr kinase/phosphorylase C-terminal" evidence="1">
    <location>
        <begin position="10"/>
        <end position="89"/>
    </location>
</feature>
<dbReference type="RefSeq" id="WP_114828603.1">
    <property type="nucleotide sequence ID" value="NZ_QQTO01000001.1"/>
</dbReference>
<dbReference type="GO" id="GO:0000155">
    <property type="term" value="F:phosphorelay sensor kinase activity"/>
    <property type="evidence" value="ECO:0007669"/>
    <property type="project" value="InterPro"/>
</dbReference>
<dbReference type="GO" id="GO:0006109">
    <property type="term" value="P:regulation of carbohydrate metabolic process"/>
    <property type="evidence" value="ECO:0007669"/>
    <property type="project" value="InterPro"/>
</dbReference>
<dbReference type="GO" id="GO:0005524">
    <property type="term" value="F:ATP binding"/>
    <property type="evidence" value="ECO:0007669"/>
    <property type="project" value="InterPro"/>
</dbReference>
<protein>
    <submittedName>
        <fullName evidence="2">Aldolase</fullName>
    </submittedName>
</protein>
<name>A0A370L8L4_9HYPH</name>
<dbReference type="SUPFAM" id="SSF53795">
    <property type="entry name" value="PEP carboxykinase-like"/>
    <property type="match status" value="1"/>
</dbReference>
<organism evidence="2 3">
    <name type="scientific">Bosea caraganae</name>
    <dbReference type="NCBI Taxonomy" id="2763117"/>
    <lineage>
        <taxon>Bacteria</taxon>
        <taxon>Pseudomonadati</taxon>
        <taxon>Pseudomonadota</taxon>
        <taxon>Alphaproteobacteria</taxon>
        <taxon>Hyphomicrobiales</taxon>
        <taxon>Boseaceae</taxon>
        <taxon>Bosea</taxon>
    </lineage>
</organism>